<evidence type="ECO:0000313" key="7">
    <source>
        <dbReference type="EMBL" id="KAH7316690.1"/>
    </source>
</evidence>
<evidence type="ECO:0000256" key="3">
    <source>
        <dbReference type="ARBA" id="ARBA00022989"/>
    </source>
</evidence>
<protein>
    <recommendedName>
        <fullName evidence="9">Mid2 domain-containing protein</fullName>
    </recommendedName>
</protein>
<evidence type="ECO:0000256" key="6">
    <source>
        <dbReference type="SAM" id="Phobius"/>
    </source>
</evidence>
<sequence length="228" mass="24106">MFCLGASLGGTDLISCSNITDRDTSYCCDHTINCCQSGVGRFEVQPPRPDLWATWDSDATQFAVIGTKFEESRTTSATIASTTESTTETTLATTTSIDRSTSPTSIEINNPQSTQSSPPAPPAFAASSESSGLSTGAMAGIGVGAGVGVILIAAVVYLLWRNNKNKKLLQQAQAPVVNSQSMYGPGTMGAWPAQYETAKPAYPQYQFQRQELDASSGYSGPAELSSYR</sequence>
<dbReference type="PANTHER" id="PTHR15549:SF6">
    <property type="entry name" value="MID2 DOMAIN-CONTAINING PROTEIN"/>
    <property type="match status" value="1"/>
</dbReference>
<evidence type="ECO:0000256" key="2">
    <source>
        <dbReference type="ARBA" id="ARBA00022692"/>
    </source>
</evidence>
<name>A0A8K0SNB9_9HYPO</name>
<proteinExistence type="predicted"/>
<feature type="transmembrane region" description="Helical" evidence="6">
    <location>
        <begin position="137"/>
        <end position="160"/>
    </location>
</feature>
<comment type="caution">
    <text evidence="7">The sequence shown here is derived from an EMBL/GenBank/DDBJ whole genome shotgun (WGS) entry which is preliminary data.</text>
</comment>
<dbReference type="OrthoDB" id="5215637at2759"/>
<keyword evidence="8" id="KW-1185">Reference proteome</keyword>
<gene>
    <name evidence="7" type="ORF">B0I35DRAFT_503757</name>
</gene>
<evidence type="ECO:0000313" key="8">
    <source>
        <dbReference type="Proteomes" id="UP000813444"/>
    </source>
</evidence>
<evidence type="ECO:0000256" key="1">
    <source>
        <dbReference type="ARBA" id="ARBA00004167"/>
    </source>
</evidence>
<dbReference type="GO" id="GO:0071944">
    <property type="term" value="C:cell periphery"/>
    <property type="evidence" value="ECO:0007669"/>
    <property type="project" value="UniProtKB-ARBA"/>
</dbReference>
<keyword evidence="2 6" id="KW-0812">Transmembrane</keyword>
<dbReference type="InterPro" id="IPR051694">
    <property type="entry name" value="Immunoregulatory_rcpt-like"/>
</dbReference>
<feature type="region of interest" description="Disordered" evidence="5">
    <location>
        <begin position="75"/>
        <end position="131"/>
    </location>
</feature>
<comment type="subcellular location">
    <subcellularLocation>
        <location evidence="1">Membrane</location>
        <topology evidence="1">Single-pass membrane protein</topology>
    </subcellularLocation>
</comment>
<evidence type="ECO:0008006" key="9">
    <source>
        <dbReference type="Google" id="ProtNLM"/>
    </source>
</evidence>
<dbReference type="AlphaFoldDB" id="A0A8K0SNB9"/>
<feature type="compositionally biased region" description="Low complexity" evidence="5">
    <location>
        <begin position="75"/>
        <end position="96"/>
    </location>
</feature>
<accession>A0A8K0SNB9</accession>
<evidence type="ECO:0000256" key="4">
    <source>
        <dbReference type="ARBA" id="ARBA00023136"/>
    </source>
</evidence>
<feature type="compositionally biased region" description="Polar residues" evidence="5">
    <location>
        <begin position="97"/>
        <end position="115"/>
    </location>
</feature>
<dbReference type="GO" id="GO:0016020">
    <property type="term" value="C:membrane"/>
    <property type="evidence" value="ECO:0007669"/>
    <property type="project" value="UniProtKB-SubCell"/>
</dbReference>
<organism evidence="7 8">
    <name type="scientific">Stachybotrys elegans</name>
    <dbReference type="NCBI Taxonomy" id="80388"/>
    <lineage>
        <taxon>Eukaryota</taxon>
        <taxon>Fungi</taxon>
        <taxon>Dikarya</taxon>
        <taxon>Ascomycota</taxon>
        <taxon>Pezizomycotina</taxon>
        <taxon>Sordariomycetes</taxon>
        <taxon>Hypocreomycetidae</taxon>
        <taxon>Hypocreales</taxon>
        <taxon>Stachybotryaceae</taxon>
        <taxon>Stachybotrys</taxon>
    </lineage>
</organism>
<dbReference type="Proteomes" id="UP000813444">
    <property type="component" value="Unassembled WGS sequence"/>
</dbReference>
<reference evidence="7" key="1">
    <citation type="journal article" date="2021" name="Nat. Commun.">
        <title>Genetic determinants of endophytism in the Arabidopsis root mycobiome.</title>
        <authorList>
            <person name="Mesny F."/>
            <person name="Miyauchi S."/>
            <person name="Thiergart T."/>
            <person name="Pickel B."/>
            <person name="Atanasova L."/>
            <person name="Karlsson M."/>
            <person name="Huettel B."/>
            <person name="Barry K.W."/>
            <person name="Haridas S."/>
            <person name="Chen C."/>
            <person name="Bauer D."/>
            <person name="Andreopoulos W."/>
            <person name="Pangilinan J."/>
            <person name="LaButti K."/>
            <person name="Riley R."/>
            <person name="Lipzen A."/>
            <person name="Clum A."/>
            <person name="Drula E."/>
            <person name="Henrissat B."/>
            <person name="Kohler A."/>
            <person name="Grigoriev I.V."/>
            <person name="Martin F.M."/>
            <person name="Hacquard S."/>
        </authorList>
    </citation>
    <scope>NUCLEOTIDE SEQUENCE</scope>
    <source>
        <strain evidence="7">MPI-CAGE-CH-0235</strain>
    </source>
</reference>
<dbReference type="EMBL" id="JAGPNK010000008">
    <property type="protein sequence ID" value="KAH7316690.1"/>
    <property type="molecule type" value="Genomic_DNA"/>
</dbReference>
<keyword evidence="3 6" id="KW-1133">Transmembrane helix</keyword>
<keyword evidence="4 6" id="KW-0472">Membrane</keyword>
<evidence type="ECO:0000256" key="5">
    <source>
        <dbReference type="SAM" id="MobiDB-lite"/>
    </source>
</evidence>
<dbReference type="PANTHER" id="PTHR15549">
    <property type="entry name" value="PAIRED IMMUNOGLOBULIN-LIKE TYPE 2 RECEPTOR"/>
    <property type="match status" value="1"/>
</dbReference>